<evidence type="ECO:0000313" key="4">
    <source>
        <dbReference type="Proteomes" id="UP000623795"/>
    </source>
</evidence>
<gene>
    <name evidence="3" type="ORF">GPA22_20955</name>
</gene>
<dbReference type="NCBIfam" id="TIGR01994">
    <property type="entry name" value="SUF_scaf_2"/>
    <property type="match status" value="1"/>
</dbReference>
<dbReference type="Proteomes" id="UP000623795">
    <property type="component" value="Unassembled WGS sequence"/>
</dbReference>
<feature type="region of interest" description="Disordered" evidence="1">
    <location>
        <begin position="144"/>
        <end position="168"/>
    </location>
</feature>
<proteinExistence type="predicted"/>
<feature type="domain" description="NIF system FeS cluster assembly NifU N-terminal" evidence="2">
    <location>
        <begin position="8"/>
        <end position="128"/>
    </location>
</feature>
<accession>A0ABX1Q4A2</accession>
<evidence type="ECO:0000256" key="1">
    <source>
        <dbReference type="SAM" id="MobiDB-lite"/>
    </source>
</evidence>
<dbReference type="SUPFAM" id="SSF82649">
    <property type="entry name" value="SufE/NifU"/>
    <property type="match status" value="1"/>
</dbReference>
<protein>
    <submittedName>
        <fullName evidence="3">SUF system NifU family Fe-S cluster assembly protein</fullName>
    </submittedName>
</protein>
<dbReference type="EMBL" id="WTVN01000053">
    <property type="protein sequence ID" value="NMG46193.1"/>
    <property type="molecule type" value="Genomic_DNA"/>
</dbReference>
<dbReference type="PANTHER" id="PTHR10093">
    <property type="entry name" value="IRON-SULFUR CLUSTER ASSEMBLY ENZYME NIFU HOMOLOG"/>
    <property type="match status" value="1"/>
</dbReference>
<organism evidence="3 4">
    <name type="scientific">Aromatoleum toluvorans</name>
    <dbReference type="NCBI Taxonomy" id="92002"/>
    <lineage>
        <taxon>Bacteria</taxon>
        <taxon>Pseudomonadati</taxon>
        <taxon>Pseudomonadota</taxon>
        <taxon>Betaproteobacteria</taxon>
        <taxon>Rhodocyclales</taxon>
        <taxon>Rhodocyclaceae</taxon>
        <taxon>Aromatoleum</taxon>
    </lineage>
</organism>
<dbReference type="Gene3D" id="3.90.1010.10">
    <property type="match status" value="1"/>
</dbReference>
<dbReference type="RefSeq" id="WP_169258023.1">
    <property type="nucleotide sequence ID" value="NZ_WTVN01000053.1"/>
</dbReference>
<evidence type="ECO:0000313" key="3">
    <source>
        <dbReference type="EMBL" id="NMG46193.1"/>
    </source>
</evidence>
<sequence>MPELRDLYQELIIDHGRRPRNYGVLADANHQAEGFNPLCGDRIRLFVKTREGVIEDVHFEGTGCAISTASASLMSEALKGRTEAEARALFDGFHALVTGHEGAAGAGPPLGKLEVLAGVAEFPARVKCATLAWHTLVAALHDQHTPVTTERDEQPGTEPAATGRTADG</sequence>
<keyword evidence="4" id="KW-1185">Reference proteome</keyword>
<dbReference type="CDD" id="cd06664">
    <property type="entry name" value="IscU_like"/>
    <property type="match status" value="1"/>
</dbReference>
<evidence type="ECO:0000259" key="2">
    <source>
        <dbReference type="Pfam" id="PF01592"/>
    </source>
</evidence>
<reference evidence="3 4" key="1">
    <citation type="submission" date="2019-12" db="EMBL/GenBank/DDBJ databases">
        <title>Comparative genomics gives insights into the taxonomy of the Azoarcus-Aromatoleum group and reveals separate origins of nif in the plant-associated Azoarcus and non-plant-associated Aromatoleum sub-groups.</title>
        <authorList>
            <person name="Lafos M."/>
            <person name="Maluk M."/>
            <person name="Batista M."/>
            <person name="Junghare M."/>
            <person name="Carmona M."/>
            <person name="Faoro H."/>
            <person name="Cruz L.M."/>
            <person name="Battistoni F."/>
            <person name="De Souza E."/>
            <person name="Pedrosa F."/>
            <person name="Chen W.-M."/>
            <person name="Poole P.S."/>
            <person name="Dixon R.A."/>
            <person name="James E.K."/>
        </authorList>
    </citation>
    <scope>NUCLEOTIDE SEQUENCE [LARGE SCALE GENOMIC DNA]</scope>
    <source>
        <strain evidence="3 4">Td21</strain>
    </source>
</reference>
<dbReference type="Pfam" id="PF01592">
    <property type="entry name" value="NifU_N"/>
    <property type="match status" value="1"/>
</dbReference>
<dbReference type="InterPro" id="IPR002871">
    <property type="entry name" value="NIF_FeS_clus_asmbl_NifU_N"/>
</dbReference>
<feature type="compositionally biased region" description="Basic and acidic residues" evidence="1">
    <location>
        <begin position="144"/>
        <end position="154"/>
    </location>
</feature>
<comment type="caution">
    <text evidence="3">The sequence shown here is derived from an EMBL/GenBank/DDBJ whole genome shotgun (WGS) entry which is preliminary data.</text>
</comment>
<name>A0ABX1Q4A2_9RHOO</name>